<dbReference type="OrthoDB" id="8063408at2759"/>
<proteinExistence type="predicted"/>
<accession>A0A4Y2BCH2</accession>
<sequence length="169" mass="19465">MDEKSIKSHSFENLYTYFCGTHDEHTKSPRYWGGRDEIDCDIDGLLEELRIAHEPNEWRLFIDASKLSLKAVLLNNGNELSTIPLALAVSMKETYQNLKELSEMISYTGRSVIRTANVFFRTLPTWENGTRAIGPRQCWLTTVECLSEVLLTSSTSDRPKEIEIRLRYS</sequence>
<evidence type="ECO:0000313" key="2">
    <source>
        <dbReference type="Proteomes" id="UP000499080"/>
    </source>
</evidence>
<dbReference type="Proteomes" id="UP000499080">
    <property type="component" value="Unassembled WGS sequence"/>
</dbReference>
<protein>
    <submittedName>
        <fullName evidence="1">Uncharacterized protein</fullName>
    </submittedName>
</protein>
<organism evidence="1 2">
    <name type="scientific">Araneus ventricosus</name>
    <name type="common">Orbweaver spider</name>
    <name type="synonym">Epeira ventricosa</name>
    <dbReference type="NCBI Taxonomy" id="182803"/>
    <lineage>
        <taxon>Eukaryota</taxon>
        <taxon>Metazoa</taxon>
        <taxon>Ecdysozoa</taxon>
        <taxon>Arthropoda</taxon>
        <taxon>Chelicerata</taxon>
        <taxon>Arachnida</taxon>
        <taxon>Araneae</taxon>
        <taxon>Araneomorphae</taxon>
        <taxon>Entelegynae</taxon>
        <taxon>Araneoidea</taxon>
        <taxon>Araneidae</taxon>
        <taxon>Araneus</taxon>
    </lineage>
</organism>
<dbReference type="EMBL" id="BGPR01000066">
    <property type="protein sequence ID" value="GBL89738.1"/>
    <property type="molecule type" value="Genomic_DNA"/>
</dbReference>
<dbReference type="PANTHER" id="PTHR46114">
    <property type="entry name" value="APPLE DOMAIN-CONTAINING PROTEIN"/>
    <property type="match status" value="1"/>
</dbReference>
<gene>
    <name evidence="1" type="ORF">AVEN_104676_1</name>
</gene>
<keyword evidence="2" id="KW-1185">Reference proteome</keyword>
<dbReference type="AlphaFoldDB" id="A0A4Y2BCH2"/>
<name>A0A4Y2BCH2_ARAVE</name>
<evidence type="ECO:0000313" key="1">
    <source>
        <dbReference type="EMBL" id="GBL89738.1"/>
    </source>
</evidence>
<comment type="caution">
    <text evidence="1">The sequence shown here is derived from an EMBL/GenBank/DDBJ whole genome shotgun (WGS) entry which is preliminary data.</text>
</comment>
<dbReference type="PANTHER" id="PTHR46114:SF1">
    <property type="entry name" value="ZAD DOMAIN-CONTAINING PROTEIN"/>
    <property type="match status" value="1"/>
</dbReference>
<reference evidence="1 2" key="1">
    <citation type="journal article" date="2019" name="Sci. Rep.">
        <title>Orb-weaving spider Araneus ventricosus genome elucidates the spidroin gene catalogue.</title>
        <authorList>
            <person name="Kono N."/>
            <person name="Nakamura H."/>
            <person name="Ohtoshi R."/>
            <person name="Moran D.A.P."/>
            <person name="Shinohara A."/>
            <person name="Yoshida Y."/>
            <person name="Fujiwara M."/>
            <person name="Mori M."/>
            <person name="Tomita M."/>
            <person name="Arakawa K."/>
        </authorList>
    </citation>
    <scope>NUCLEOTIDE SEQUENCE [LARGE SCALE GENOMIC DNA]</scope>
</reference>